<reference evidence="2" key="1">
    <citation type="submission" date="2017-12" db="EMBL/GenBank/DDBJ databases">
        <authorList>
            <person name="Page C.L."/>
            <person name="McFadden E.F."/>
            <person name="Syed A.X."/>
            <person name="Lafty E.M."/>
            <person name="Hyatt D.A."/>
            <person name="Farronato D.M."/>
            <person name="Dong S.Z."/>
            <person name="Apostolopoulos E.L."/>
            <person name="Broussard G.W."/>
        </authorList>
    </citation>
    <scope>NUCLEOTIDE SEQUENCE [LARGE SCALE GENOMIC DNA]</scope>
</reference>
<protein>
    <submittedName>
        <fullName evidence="1">Uncharacterized protein</fullName>
    </submittedName>
</protein>
<name>A0A2H5BHB1_9CAUD</name>
<evidence type="ECO:0000313" key="1">
    <source>
        <dbReference type="EMBL" id="AUG85348.1"/>
    </source>
</evidence>
<accession>A0A2H5BHB1</accession>
<organism evidence="1 2">
    <name type="scientific">Vibrio phage Thalassa</name>
    <dbReference type="NCBI Taxonomy" id="2570301"/>
    <lineage>
        <taxon>Viruses</taxon>
        <taxon>Duplodnaviria</taxon>
        <taxon>Heunggongvirae</taxon>
        <taxon>Uroviricota</taxon>
        <taxon>Caudoviricetes</taxon>
        <taxon>Demerecviridae</taxon>
        <taxon>Ermolyevavirinae</taxon>
        <taxon>Thalassavirus</taxon>
        <taxon>Thalassavirus thalassa</taxon>
    </lineage>
</organism>
<proteinExistence type="predicted"/>
<evidence type="ECO:0000313" key="2">
    <source>
        <dbReference type="Proteomes" id="UP000240962"/>
    </source>
</evidence>
<dbReference type="EMBL" id="MG649967">
    <property type="protein sequence ID" value="AUG85348.1"/>
    <property type="molecule type" value="Genomic_DNA"/>
</dbReference>
<keyword evidence="2" id="KW-1185">Reference proteome</keyword>
<sequence>MIKILWMVLVLGCTLFLVFGRNIIKEAFRSGKRDIDAVANELKESNDKQETK</sequence>
<dbReference type="Proteomes" id="UP000240962">
    <property type="component" value="Segment"/>
</dbReference>
<gene>
    <name evidence="1" type="ORF">THALASSA_169</name>
</gene>